<keyword evidence="4" id="KW-1185">Reference proteome</keyword>
<evidence type="ECO:0000256" key="1">
    <source>
        <dbReference type="SAM" id="SignalP"/>
    </source>
</evidence>
<feature type="signal peptide" evidence="1">
    <location>
        <begin position="1"/>
        <end position="17"/>
    </location>
</feature>
<gene>
    <name evidence="3" type="ORF">K431DRAFT_311561</name>
</gene>
<proteinExistence type="predicted"/>
<dbReference type="Gene3D" id="3.20.20.80">
    <property type="entry name" value="Glycosidases"/>
    <property type="match status" value="1"/>
</dbReference>
<accession>A0A9P4QAF9</accession>
<evidence type="ECO:0000259" key="2">
    <source>
        <dbReference type="PROSITE" id="PS51910"/>
    </source>
</evidence>
<dbReference type="OrthoDB" id="3012298at2759"/>
<feature type="domain" description="GH18" evidence="2">
    <location>
        <begin position="29"/>
        <end position="342"/>
    </location>
</feature>
<dbReference type="PROSITE" id="PS51910">
    <property type="entry name" value="GH18_2"/>
    <property type="match status" value="1"/>
</dbReference>
<dbReference type="InterPro" id="IPR001223">
    <property type="entry name" value="Glyco_hydro18_cat"/>
</dbReference>
<dbReference type="Proteomes" id="UP000799441">
    <property type="component" value="Unassembled WGS sequence"/>
</dbReference>
<dbReference type="GO" id="GO:0016787">
    <property type="term" value="F:hydrolase activity"/>
    <property type="evidence" value="ECO:0007669"/>
    <property type="project" value="UniProtKB-KW"/>
</dbReference>
<dbReference type="SUPFAM" id="SSF51445">
    <property type="entry name" value="(Trans)glycosidases"/>
    <property type="match status" value="1"/>
</dbReference>
<dbReference type="EMBL" id="MU003781">
    <property type="protein sequence ID" value="KAF2722570.1"/>
    <property type="molecule type" value="Genomic_DNA"/>
</dbReference>
<evidence type="ECO:0000313" key="4">
    <source>
        <dbReference type="Proteomes" id="UP000799441"/>
    </source>
</evidence>
<evidence type="ECO:0000313" key="3">
    <source>
        <dbReference type="EMBL" id="KAF2722570.1"/>
    </source>
</evidence>
<feature type="chain" id="PRO_5040161368" evidence="1">
    <location>
        <begin position="18"/>
        <end position="404"/>
    </location>
</feature>
<dbReference type="GO" id="GO:0005975">
    <property type="term" value="P:carbohydrate metabolic process"/>
    <property type="evidence" value="ECO:0007669"/>
    <property type="project" value="InterPro"/>
</dbReference>
<comment type="caution">
    <text evidence="3">The sequence shown here is derived from an EMBL/GenBank/DDBJ whole genome shotgun (WGS) entry which is preliminary data.</text>
</comment>
<dbReference type="AlphaFoldDB" id="A0A9P4QAF9"/>
<keyword evidence="1" id="KW-0732">Signal</keyword>
<organism evidence="3 4">
    <name type="scientific">Polychaeton citri CBS 116435</name>
    <dbReference type="NCBI Taxonomy" id="1314669"/>
    <lineage>
        <taxon>Eukaryota</taxon>
        <taxon>Fungi</taxon>
        <taxon>Dikarya</taxon>
        <taxon>Ascomycota</taxon>
        <taxon>Pezizomycotina</taxon>
        <taxon>Dothideomycetes</taxon>
        <taxon>Dothideomycetidae</taxon>
        <taxon>Capnodiales</taxon>
        <taxon>Capnodiaceae</taxon>
        <taxon>Polychaeton</taxon>
    </lineage>
</organism>
<sequence length="404" mass="43378">MYTLLCLAAGWLVSSLAYPVTDVDSSVPLRAIAYVQTFHTTNGDQLSLLPIRAKNSQLSHIYLAAVHINDTPGDITLNDKNPNDTYWDNMWDQAADLQTQGVTIMMMLGGAAAGSYPRLCGGSSDGGENSNVINDDYYIPLLETIRYHNIQGLDLDIEENVDISCPLSLLRRLYADLGPSFILTMAPVATDLQPSGFGLSGVSYSALDAGATADDKSNGKLIDWFNVQFYNGWGNAASPDGYNAIINNGYDPSRVVLGVLDSPNDGGSGWYNLTTYGNTLKQLKANYPSYNSFVSWEYYDAGLGDEVGYTTDDGGNTTPGSGTYSDDPWVWDSTIADALAGSSDLSRDITVTTIPRGASPWPAATESLLTLTDSDWIGVIWALNQTAGDVERALSLLTSSGNLS</sequence>
<reference evidence="3" key="1">
    <citation type="journal article" date="2020" name="Stud. Mycol.">
        <title>101 Dothideomycetes genomes: a test case for predicting lifestyles and emergence of pathogens.</title>
        <authorList>
            <person name="Haridas S."/>
            <person name="Albert R."/>
            <person name="Binder M."/>
            <person name="Bloem J."/>
            <person name="Labutti K."/>
            <person name="Salamov A."/>
            <person name="Andreopoulos B."/>
            <person name="Baker S."/>
            <person name="Barry K."/>
            <person name="Bills G."/>
            <person name="Bluhm B."/>
            <person name="Cannon C."/>
            <person name="Castanera R."/>
            <person name="Culley D."/>
            <person name="Daum C."/>
            <person name="Ezra D."/>
            <person name="Gonzalez J."/>
            <person name="Henrissat B."/>
            <person name="Kuo A."/>
            <person name="Liang C."/>
            <person name="Lipzen A."/>
            <person name="Lutzoni F."/>
            <person name="Magnuson J."/>
            <person name="Mondo S."/>
            <person name="Nolan M."/>
            <person name="Ohm R."/>
            <person name="Pangilinan J."/>
            <person name="Park H.-J."/>
            <person name="Ramirez L."/>
            <person name="Alfaro M."/>
            <person name="Sun H."/>
            <person name="Tritt A."/>
            <person name="Yoshinaga Y."/>
            <person name="Zwiers L.-H."/>
            <person name="Turgeon B."/>
            <person name="Goodwin S."/>
            <person name="Spatafora J."/>
            <person name="Crous P."/>
            <person name="Grigoriev I."/>
        </authorList>
    </citation>
    <scope>NUCLEOTIDE SEQUENCE</scope>
    <source>
        <strain evidence="3">CBS 116435</strain>
    </source>
</reference>
<dbReference type="Pfam" id="PF00704">
    <property type="entry name" value="Glyco_hydro_18"/>
    <property type="match status" value="1"/>
</dbReference>
<name>A0A9P4QAF9_9PEZI</name>
<protein>
    <submittedName>
        <fullName evidence="3">Glycoside hydrolase family 18 protein</fullName>
    </submittedName>
</protein>
<keyword evidence="3" id="KW-0378">Hydrolase</keyword>
<dbReference type="InterPro" id="IPR017853">
    <property type="entry name" value="GH"/>
</dbReference>